<dbReference type="GeneID" id="58557847"/>
<dbReference type="PANTHER" id="PTHR43233">
    <property type="entry name" value="FAMILY N-ACETYLTRANSFERASE, PUTATIVE (AFU_ORTHOLOGUE AFUA_6G03350)-RELATED"/>
    <property type="match status" value="1"/>
</dbReference>
<name>A0AAD0W7L1_9NEIS</name>
<dbReference type="Pfam" id="PF13508">
    <property type="entry name" value="Acetyltransf_7"/>
    <property type="match status" value="1"/>
</dbReference>
<dbReference type="InterPro" id="IPR016181">
    <property type="entry name" value="Acyl_CoA_acyltransferase"/>
</dbReference>
<keyword evidence="3" id="KW-1185">Reference proteome</keyword>
<sequence length="154" mass="17902">MAHLEISCERGRLDRDMILRFLAQTHWAQNLTRTQLDKAIEHSLVFGAYSGQRQLGFARIVTDYVSFAYLSDVFVLAEARRLGVGRALMEAALSHPDLQQLRRFLLVSRDARPFYRRLGFTELRDGERYMELLREPAAQPTRAWSWFRANKNAA</sequence>
<gene>
    <name evidence="2" type="ORF">D1345_00730</name>
</gene>
<dbReference type="GO" id="GO:0016747">
    <property type="term" value="F:acyltransferase activity, transferring groups other than amino-acyl groups"/>
    <property type="evidence" value="ECO:0007669"/>
    <property type="project" value="InterPro"/>
</dbReference>
<dbReference type="SUPFAM" id="SSF55729">
    <property type="entry name" value="Acyl-CoA N-acyltransferases (Nat)"/>
    <property type="match status" value="1"/>
</dbReference>
<evidence type="ECO:0000313" key="3">
    <source>
        <dbReference type="Proteomes" id="UP000259465"/>
    </source>
</evidence>
<dbReference type="InterPro" id="IPR000182">
    <property type="entry name" value="GNAT_dom"/>
</dbReference>
<evidence type="ECO:0000313" key="2">
    <source>
        <dbReference type="EMBL" id="AXT44813.1"/>
    </source>
</evidence>
<dbReference type="KEGG" id="crz:D1345_00730"/>
<dbReference type="Gene3D" id="3.40.630.30">
    <property type="match status" value="1"/>
</dbReference>
<dbReference type="Proteomes" id="UP000259465">
    <property type="component" value="Chromosome"/>
</dbReference>
<dbReference type="PANTHER" id="PTHR43233:SF1">
    <property type="entry name" value="FAMILY N-ACETYLTRANSFERASE, PUTATIVE (AFU_ORTHOLOGUE AFUA_6G03350)-RELATED"/>
    <property type="match status" value="1"/>
</dbReference>
<dbReference type="PROSITE" id="PS51186">
    <property type="entry name" value="GNAT"/>
    <property type="match status" value="1"/>
</dbReference>
<reference evidence="2 3" key="1">
    <citation type="submission" date="2018-08" db="EMBL/GenBank/DDBJ databases">
        <title>Complete genome sequence of JP2-74.</title>
        <authorList>
            <person name="Wu L."/>
        </authorList>
    </citation>
    <scope>NUCLEOTIDE SEQUENCE [LARGE SCALE GENOMIC DNA]</scope>
    <source>
        <strain evidence="2 3">JP2-74</strain>
    </source>
</reference>
<feature type="domain" description="N-acetyltransferase" evidence="1">
    <location>
        <begin position="4"/>
        <end position="135"/>
    </location>
</feature>
<dbReference type="AlphaFoldDB" id="A0AAD0W7L1"/>
<organism evidence="2 3">
    <name type="scientific">Chromobacterium rhizoryzae</name>
    <dbReference type="NCBI Taxonomy" id="1778675"/>
    <lineage>
        <taxon>Bacteria</taxon>
        <taxon>Pseudomonadati</taxon>
        <taxon>Pseudomonadota</taxon>
        <taxon>Betaproteobacteria</taxon>
        <taxon>Neisseriales</taxon>
        <taxon>Chromobacteriaceae</taxon>
        <taxon>Chromobacterium</taxon>
    </lineage>
</organism>
<evidence type="ECO:0000259" key="1">
    <source>
        <dbReference type="PROSITE" id="PS51186"/>
    </source>
</evidence>
<dbReference type="RefSeq" id="WP_019100841.1">
    <property type="nucleotide sequence ID" value="NZ_CP031968.1"/>
</dbReference>
<dbReference type="EMBL" id="CP031968">
    <property type="protein sequence ID" value="AXT44813.1"/>
    <property type="molecule type" value="Genomic_DNA"/>
</dbReference>
<proteinExistence type="predicted"/>
<accession>A0AAD0W7L1</accession>
<dbReference type="CDD" id="cd04301">
    <property type="entry name" value="NAT_SF"/>
    <property type="match status" value="1"/>
</dbReference>
<dbReference type="InterPro" id="IPR053144">
    <property type="entry name" value="Acetyltransferase_Butenolide"/>
</dbReference>
<protein>
    <submittedName>
        <fullName evidence="2">N-acetyltransferase</fullName>
    </submittedName>
</protein>